<sequence length="155" mass="18973">MYLVYSHSNKTNIFTLRRLRYMLWKILERKPLQDEKTFNILNIPPSRKPKGLEVLIEEFMEEDEEKMRETEETNIFTLRRLRYMLWKILERKPLQDEKTFNILNIPPSRKPKGLEVLIEEFMEEDEEKMRETEETNIERGDLETRGLRKIESRLP</sequence>
<evidence type="ECO:0000313" key="3">
    <source>
        <dbReference type="Proteomes" id="UP000886520"/>
    </source>
</evidence>
<dbReference type="AlphaFoldDB" id="A0A9D4V5F9"/>
<evidence type="ECO:0000313" key="2">
    <source>
        <dbReference type="EMBL" id="KAI5080129.1"/>
    </source>
</evidence>
<name>A0A9D4V5F9_ADICA</name>
<dbReference type="EMBL" id="JABFUD020000005">
    <property type="protein sequence ID" value="KAI5080129.1"/>
    <property type="molecule type" value="Genomic_DNA"/>
</dbReference>
<feature type="compositionally biased region" description="Basic and acidic residues" evidence="1">
    <location>
        <begin position="127"/>
        <end position="155"/>
    </location>
</feature>
<keyword evidence="3" id="KW-1185">Reference proteome</keyword>
<proteinExistence type="predicted"/>
<accession>A0A9D4V5F9</accession>
<reference evidence="2 3" key="1">
    <citation type="submission" date="2021-01" db="EMBL/GenBank/DDBJ databases">
        <title>Adiantum capillus-veneris genome.</title>
        <authorList>
            <person name="Fang Y."/>
            <person name="Liao Q."/>
        </authorList>
    </citation>
    <scope>NUCLEOTIDE SEQUENCE [LARGE SCALE GENOMIC DNA]</scope>
    <source>
        <strain evidence="2">H3</strain>
        <tissue evidence="2">Leaf</tissue>
    </source>
</reference>
<evidence type="ECO:0000256" key="1">
    <source>
        <dbReference type="SAM" id="MobiDB-lite"/>
    </source>
</evidence>
<gene>
    <name evidence="2" type="ORF">GOP47_0005608</name>
</gene>
<organism evidence="2 3">
    <name type="scientific">Adiantum capillus-veneris</name>
    <name type="common">Maidenhair fern</name>
    <dbReference type="NCBI Taxonomy" id="13818"/>
    <lineage>
        <taxon>Eukaryota</taxon>
        <taxon>Viridiplantae</taxon>
        <taxon>Streptophyta</taxon>
        <taxon>Embryophyta</taxon>
        <taxon>Tracheophyta</taxon>
        <taxon>Polypodiopsida</taxon>
        <taxon>Polypodiidae</taxon>
        <taxon>Polypodiales</taxon>
        <taxon>Pteridineae</taxon>
        <taxon>Pteridaceae</taxon>
        <taxon>Vittarioideae</taxon>
        <taxon>Adiantum</taxon>
    </lineage>
</organism>
<feature type="region of interest" description="Disordered" evidence="1">
    <location>
        <begin position="124"/>
        <end position="155"/>
    </location>
</feature>
<comment type="caution">
    <text evidence="2">The sequence shown here is derived from an EMBL/GenBank/DDBJ whole genome shotgun (WGS) entry which is preliminary data.</text>
</comment>
<protein>
    <submittedName>
        <fullName evidence="2">Uncharacterized protein</fullName>
    </submittedName>
</protein>
<dbReference type="Proteomes" id="UP000886520">
    <property type="component" value="Chromosome 5"/>
</dbReference>